<dbReference type="Proteomes" id="UP000067625">
    <property type="component" value="Chromosome"/>
</dbReference>
<dbReference type="OrthoDB" id="2691912at2"/>
<feature type="domain" description="LysM" evidence="1">
    <location>
        <begin position="53"/>
        <end position="106"/>
    </location>
</feature>
<dbReference type="PATRIC" id="fig|1441095.3.peg.1868"/>
<dbReference type="PROSITE" id="PS51782">
    <property type="entry name" value="LYSM"/>
    <property type="match status" value="1"/>
</dbReference>
<dbReference type="InterPro" id="IPR036779">
    <property type="entry name" value="LysM_dom_sf"/>
</dbReference>
<proteinExistence type="predicted"/>
<dbReference type="AlphaFoldDB" id="A0A0M4G8R8"/>
<organism evidence="2 3">
    <name type="scientific">Bacillus gobiensis</name>
    <dbReference type="NCBI Taxonomy" id="1441095"/>
    <lineage>
        <taxon>Bacteria</taxon>
        <taxon>Bacillati</taxon>
        <taxon>Bacillota</taxon>
        <taxon>Bacilli</taxon>
        <taxon>Bacillales</taxon>
        <taxon>Bacillaceae</taxon>
        <taxon>Bacillus</taxon>
    </lineage>
</organism>
<reference evidence="2 3" key="2">
    <citation type="journal article" date="2016" name="Int. J. Syst. Evol. Microbiol.">
        <title>Bacillus gobiensis sp. nov., isolated from a soil sample.</title>
        <authorList>
            <person name="Liu B."/>
            <person name="Liu G.H."/>
            <person name="Cetin S."/>
            <person name="Schumann P."/>
            <person name="Pan Z.Z."/>
            <person name="Chen Q.Q."/>
        </authorList>
    </citation>
    <scope>NUCLEOTIDE SEQUENCE [LARGE SCALE GENOMIC DNA]</scope>
    <source>
        <strain evidence="2 3">FJAT-4402</strain>
    </source>
</reference>
<accession>A0A0M4G8R8</accession>
<evidence type="ECO:0000313" key="2">
    <source>
        <dbReference type="EMBL" id="ALC81640.1"/>
    </source>
</evidence>
<dbReference type="RefSeq" id="WP_053603400.1">
    <property type="nucleotide sequence ID" value="NZ_CP012600.1"/>
</dbReference>
<gene>
    <name evidence="2" type="ORF">AM592_08500</name>
</gene>
<dbReference type="InterPro" id="IPR018392">
    <property type="entry name" value="LysM"/>
</dbReference>
<dbReference type="Gene3D" id="3.10.350.10">
    <property type="entry name" value="LysM domain"/>
    <property type="match status" value="1"/>
</dbReference>
<protein>
    <recommendedName>
        <fullName evidence="1">LysM domain-containing protein</fullName>
    </recommendedName>
</protein>
<dbReference type="CDD" id="cd00118">
    <property type="entry name" value="LysM"/>
    <property type="match status" value="1"/>
</dbReference>
<evidence type="ECO:0000259" key="1">
    <source>
        <dbReference type="PROSITE" id="PS51782"/>
    </source>
</evidence>
<dbReference type="EMBL" id="CP012600">
    <property type="protein sequence ID" value="ALC81640.1"/>
    <property type="molecule type" value="Genomic_DNA"/>
</dbReference>
<dbReference type="STRING" id="1441095.AM592_08500"/>
<keyword evidence="3" id="KW-1185">Reference proteome</keyword>
<name>A0A0M4G8R8_9BACI</name>
<sequence>MKRFIIVVSLVFLSFIVYYDLSWGTNPIPQEKQQEEPKIQPVSSQAEEGSVFQAHTVKKGETVFSIVDQKSGGSPPISAEQIVEDFERLNPETKANLIQSGKVYKFPVYNKSS</sequence>
<reference evidence="3" key="1">
    <citation type="submission" date="2015-08" db="EMBL/GenBank/DDBJ databases">
        <title>Genome sequencing project for genomic taxonomy and phylogenomics of Bacillus-like bacteria.</title>
        <authorList>
            <person name="Liu B."/>
            <person name="Wang J."/>
            <person name="Zhu Y."/>
            <person name="Liu G."/>
            <person name="Chen Q."/>
            <person name="Chen Z."/>
            <person name="Lan J."/>
            <person name="Che J."/>
            <person name="Ge C."/>
            <person name="Shi H."/>
            <person name="Pan Z."/>
            <person name="Liu X."/>
        </authorList>
    </citation>
    <scope>NUCLEOTIDE SEQUENCE [LARGE SCALE GENOMIC DNA]</scope>
    <source>
        <strain evidence="3">FJAT-4402</strain>
    </source>
</reference>
<evidence type="ECO:0000313" key="3">
    <source>
        <dbReference type="Proteomes" id="UP000067625"/>
    </source>
</evidence>